<feature type="non-terminal residue" evidence="3">
    <location>
        <position position="118"/>
    </location>
</feature>
<dbReference type="Pfam" id="PF00560">
    <property type="entry name" value="LRR_1"/>
    <property type="match status" value="1"/>
</dbReference>
<dbReference type="Pfam" id="PF13855">
    <property type="entry name" value="LRR_8"/>
    <property type="match status" value="1"/>
</dbReference>
<organism evidence="3">
    <name type="scientific">Capitella teleta</name>
    <name type="common">Polychaete worm</name>
    <dbReference type="NCBI Taxonomy" id="283909"/>
    <lineage>
        <taxon>Eukaryota</taxon>
        <taxon>Metazoa</taxon>
        <taxon>Spiralia</taxon>
        <taxon>Lophotrochozoa</taxon>
        <taxon>Annelida</taxon>
        <taxon>Polychaeta</taxon>
        <taxon>Sedentaria</taxon>
        <taxon>Scolecida</taxon>
        <taxon>Capitellidae</taxon>
        <taxon>Capitella</taxon>
    </lineage>
</organism>
<dbReference type="PANTHER" id="PTHR45712:SF22">
    <property type="entry name" value="INSULIN-LIKE GROWTH FACTOR-BINDING PROTEIN COMPLEX ACID LABILE SUBUNIT"/>
    <property type="match status" value="1"/>
</dbReference>
<dbReference type="InterPro" id="IPR050333">
    <property type="entry name" value="SLRP"/>
</dbReference>
<dbReference type="STRING" id="283909.R7V7P9"/>
<name>R7V7P9_CAPTE</name>
<dbReference type="InterPro" id="IPR032675">
    <property type="entry name" value="LRR_dom_sf"/>
</dbReference>
<evidence type="ECO:0008006" key="4">
    <source>
        <dbReference type="Google" id="ProtNLM"/>
    </source>
</evidence>
<dbReference type="AlphaFoldDB" id="R7V7P9"/>
<dbReference type="HOGENOM" id="CLU_2078856_0_0_1"/>
<protein>
    <recommendedName>
        <fullName evidence="4">LRRNT domain-containing protein</fullName>
    </recommendedName>
</protein>
<dbReference type="PANTHER" id="PTHR45712">
    <property type="entry name" value="AGAP008170-PA"/>
    <property type="match status" value="1"/>
</dbReference>
<dbReference type="SUPFAM" id="SSF52058">
    <property type="entry name" value="L domain-like"/>
    <property type="match status" value="1"/>
</dbReference>
<sequence>LSLKSNGLKSGEINMLSKLTRLEKLYLDNNALEGIPENLFVPMGELDTLSLTGNQIKSIGPRTFRKVNLGRFYMSGNGLLSIHEDALFSMYSLNEIDLSNNKLRTLTLPRLISNLQSL</sequence>
<accession>R7V7P9</accession>
<evidence type="ECO:0000313" key="3">
    <source>
        <dbReference type="EMBL" id="ELU12401.1"/>
    </source>
</evidence>
<dbReference type="InterPro" id="IPR003591">
    <property type="entry name" value="Leu-rich_rpt_typical-subtyp"/>
</dbReference>
<dbReference type="SMART" id="SM00369">
    <property type="entry name" value="LRR_TYP"/>
    <property type="match status" value="3"/>
</dbReference>
<proteinExistence type="predicted"/>
<reference evidence="3" key="1">
    <citation type="journal article" date="2013" name="Nature">
        <title>Insights into bilaterian evolution from three spiralian genomes.</title>
        <authorList>
            <person name="Simakov O."/>
            <person name="Marletaz F."/>
            <person name="Cho S.J."/>
            <person name="Edsinger-Gonzales E."/>
            <person name="Havlak P."/>
            <person name="Hellsten U."/>
            <person name="Kuo D.H."/>
            <person name="Larsson T."/>
            <person name="Lv J."/>
            <person name="Arendt D."/>
            <person name="Savage R."/>
            <person name="Osoegawa K."/>
            <person name="de Jong P."/>
            <person name="Grimwood J."/>
            <person name="Chapman J.A."/>
            <person name="Shapiro H."/>
            <person name="Aerts A."/>
            <person name="Otillar R.P."/>
            <person name="Terry A.Y."/>
            <person name="Boore J.L."/>
            <person name="Grigoriev I.V."/>
            <person name="Lindberg D.R."/>
            <person name="Seaver E.C."/>
            <person name="Weisblat D.A."/>
            <person name="Putnam N.H."/>
            <person name="Rokhsar D.S."/>
        </authorList>
    </citation>
    <scope>NUCLEOTIDE SEQUENCE</scope>
    <source>
        <strain evidence="3">I ESC-2004</strain>
    </source>
</reference>
<gene>
    <name evidence="3" type="ORF">CAPTEDRAFT_79236</name>
</gene>
<feature type="non-terminal residue" evidence="3">
    <location>
        <position position="1"/>
    </location>
</feature>
<dbReference type="InterPro" id="IPR001611">
    <property type="entry name" value="Leu-rich_rpt"/>
</dbReference>
<keyword evidence="2" id="KW-0677">Repeat</keyword>
<dbReference type="Gene3D" id="3.80.10.10">
    <property type="entry name" value="Ribonuclease Inhibitor"/>
    <property type="match status" value="1"/>
</dbReference>
<keyword evidence="1" id="KW-0433">Leucine-rich repeat</keyword>
<evidence type="ECO:0000256" key="1">
    <source>
        <dbReference type="ARBA" id="ARBA00022614"/>
    </source>
</evidence>
<dbReference type="PROSITE" id="PS51450">
    <property type="entry name" value="LRR"/>
    <property type="match status" value="2"/>
</dbReference>
<dbReference type="OrthoDB" id="14563at2759"/>
<dbReference type="EMBL" id="KB296002">
    <property type="protein sequence ID" value="ELU12401.1"/>
    <property type="molecule type" value="Genomic_DNA"/>
</dbReference>
<evidence type="ECO:0000256" key="2">
    <source>
        <dbReference type="ARBA" id="ARBA00022737"/>
    </source>
</evidence>